<dbReference type="RefSeq" id="WP_380138005.1">
    <property type="nucleotide sequence ID" value="NZ_JBHLUI010000008.1"/>
</dbReference>
<sequence length="272" mass="28244">MLPRPSRGPARPPARRFPRSLPGLLTGAAVLGQIAHPLLRGENLRRATIGSVGVFCAAALADTARRHGPGAAARTLVVAGGVGLLAEVVGTRTGRPFGRYRYAGTLGPQVLDVPVVVPLAWTMMAAPALQLGRTLAPTGRWHSPVAVGAAAWTLATWDLFLDPQMTAAGHWAFAEPDPHLPGVPGIPLSNYAGWVLTSLLLCAGLHRAVPAAQPAGSRPAAQAVPGWLLGWTWLGSTLANAAFFGRPRVAGYGGVAMGLTVGPYLARIRRSA</sequence>
<gene>
    <name evidence="1" type="ORF">ACFFVI_11975</name>
</gene>
<name>A0ABV5LUE2_9ACTN</name>
<dbReference type="PANTHER" id="PTHR39419">
    <property type="entry name" value="SLL0814 PROTEIN"/>
    <property type="match status" value="1"/>
</dbReference>
<reference evidence="1 2" key="1">
    <citation type="submission" date="2024-09" db="EMBL/GenBank/DDBJ databases">
        <authorList>
            <person name="Sun Q."/>
            <person name="Mori K."/>
        </authorList>
    </citation>
    <scope>NUCLEOTIDE SEQUENCE [LARGE SCALE GENOMIC DNA]</scope>
    <source>
        <strain evidence="1 2">TISTR 1856</strain>
    </source>
</reference>
<keyword evidence="2" id="KW-1185">Reference proteome</keyword>
<dbReference type="Proteomes" id="UP001589748">
    <property type="component" value="Unassembled WGS sequence"/>
</dbReference>
<proteinExistence type="predicted"/>
<dbReference type="EMBL" id="JBHMDM010000007">
    <property type="protein sequence ID" value="MFB9377684.1"/>
    <property type="molecule type" value="Genomic_DNA"/>
</dbReference>
<dbReference type="InterPro" id="IPR007354">
    <property type="entry name" value="CruF-like"/>
</dbReference>
<evidence type="ECO:0000313" key="2">
    <source>
        <dbReference type="Proteomes" id="UP001589748"/>
    </source>
</evidence>
<dbReference type="PANTHER" id="PTHR39419:SF1">
    <property type="entry name" value="SLL0814 PROTEIN"/>
    <property type="match status" value="1"/>
</dbReference>
<accession>A0ABV5LUE2</accession>
<organism evidence="1 2">
    <name type="scientific">Kineococcus gynurae</name>
    <dbReference type="NCBI Taxonomy" id="452979"/>
    <lineage>
        <taxon>Bacteria</taxon>
        <taxon>Bacillati</taxon>
        <taxon>Actinomycetota</taxon>
        <taxon>Actinomycetes</taxon>
        <taxon>Kineosporiales</taxon>
        <taxon>Kineosporiaceae</taxon>
        <taxon>Kineococcus</taxon>
    </lineage>
</organism>
<evidence type="ECO:0000313" key="1">
    <source>
        <dbReference type="EMBL" id="MFB9377684.1"/>
    </source>
</evidence>
<protein>
    <submittedName>
        <fullName evidence="1">Carotenoid biosynthesis protein</fullName>
    </submittedName>
</protein>
<comment type="caution">
    <text evidence="1">The sequence shown here is derived from an EMBL/GenBank/DDBJ whole genome shotgun (WGS) entry which is preliminary data.</text>
</comment>
<dbReference type="Pfam" id="PF04240">
    <property type="entry name" value="Caroten_synth"/>
    <property type="match status" value="1"/>
</dbReference>